<evidence type="ECO:0000313" key="3">
    <source>
        <dbReference type="Proteomes" id="UP000758603"/>
    </source>
</evidence>
<evidence type="ECO:0008006" key="4">
    <source>
        <dbReference type="Google" id="ProtNLM"/>
    </source>
</evidence>
<sequence>MSTTNKRMRTQDQLERKRAADILNHKVRRAKDKNRLDQLEAEVKRLRSEVDDLTAKLQISQEEVARCAKCSKAEQDRLSHSSATNHGQVPDQPDVSSLLAHYSDSRCGNNIPTAWMVSSEAPIEVDFRSMGTASSISAVVDDRIRVSPTVVDSRQMPVLCICGVRHGKSTDCLEYTSYDMLLRAHLSLLRGVSAFVHIPQSPSLLSLQLEVSDDDNPITKVLGHIFRHFEVSDMPTRFAVYILIYRLLRWRLYPNPQAYEDVPAWYRPSRAQETIPHNISIDYLPWPELRDFMVIHENVLYKEGHSVQMYMEGVRFVWPKSKELIVNCGRYGMSLNPDFQSSINQLWNWQMSQSWADNHSTLSCMVNVHNGS</sequence>
<dbReference type="GeneID" id="70132457"/>
<dbReference type="Pfam" id="PF11905">
    <property type="entry name" value="DUF3425"/>
    <property type="match status" value="1"/>
</dbReference>
<protein>
    <recommendedName>
        <fullName evidence="4">BZIP transcription factor</fullName>
    </recommendedName>
</protein>
<dbReference type="PANTHER" id="PTHR37012:SF2">
    <property type="entry name" value="BZIP DOMAIN-CONTAINING PROTEIN-RELATED"/>
    <property type="match status" value="1"/>
</dbReference>
<dbReference type="EMBL" id="JAGPXC010000007">
    <property type="protein sequence ID" value="KAH6648932.1"/>
    <property type="molecule type" value="Genomic_DNA"/>
</dbReference>
<dbReference type="Proteomes" id="UP000758603">
    <property type="component" value="Unassembled WGS sequence"/>
</dbReference>
<reference evidence="2" key="1">
    <citation type="journal article" date="2021" name="Nat. Commun.">
        <title>Genetic determinants of endophytism in the Arabidopsis root mycobiome.</title>
        <authorList>
            <person name="Mesny F."/>
            <person name="Miyauchi S."/>
            <person name="Thiergart T."/>
            <person name="Pickel B."/>
            <person name="Atanasova L."/>
            <person name="Karlsson M."/>
            <person name="Huettel B."/>
            <person name="Barry K.W."/>
            <person name="Haridas S."/>
            <person name="Chen C."/>
            <person name="Bauer D."/>
            <person name="Andreopoulos W."/>
            <person name="Pangilinan J."/>
            <person name="LaButti K."/>
            <person name="Riley R."/>
            <person name="Lipzen A."/>
            <person name="Clum A."/>
            <person name="Drula E."/>
            <person name="Henrissat B."/>
            <person name="Kohler A."/>
            <person name="Grigoriev I.V."/>
            <person name="Martin F.M."/>
            <person name="Hacquard S."/>
        </authorList>
    </citation>
    <scope>NUCLEOTIDE SEQUENCE</scope>
    <source>
        <strain evidence="2">MPI-SDFR-AT-0073</strain>
    </source>
</reference>
<feature type="coiled-coil region" evidence="1">
    <location>
        <begin position="22"/>
        <end position="63"/>
    </location>
</feature>
<dbReference type="CDD" id="cd14686">
    <property type="entry name" value="bZIP"/>
    <property type="match status" value="1"/>
</dbReference>
<proteinExistence type="predicted"/>
<dbReference type="InterPro" id="IPR021833">
    <property type="entry name" value="DUF3425"/>
</dbReference>
<keyword evidence="3" id="KW-1185">Reference proteome</keyword>
<gene>
    <name evidence="2" type="ORF">BKA67DRAFT_576337</name>
</gene>
<evidence type="ECO:0000313" key="2">
    <source>
        <dbReference type="EMBL" id="KAH6648932.1"/>
    </source>
</evidence>
<name>A0A9P8UFC0_9PEZI</name>
<dbReference type="OrthoDB" id="4161589at2759"/>
<dbReference type="PANTHER" id="PTHR37012">
    <property type="entry name" value="B-ZIP TRANSCRIPTION FACTOR (EUROFUNG)-RELATED"/>
    <property type="match status" value="1"/>
</dbReference>
<dbReference type="RefSeq" id="XP_045955439.1">
    <property type="nucleotide sequence ID" value="XM_046103565.1"/>
</dbReference>
<dbReference type="AlphaFoldDB" id="A0A9P8UFC0"/>
<comment type="caution">
    <text evidence="2">The sequence shown here is derived from an EMBL/GenBank/DDBJ whole genome shotgun (WGS) entry which is preliminary data.</text>
</comment>
<organism evidence="2 3">
    <name type="scientific">Truncatella angustata</name>
    <dbReference type="NCBI Taxonomy" id="152316"/>
    <lineage>
        <taxon>Eukaryota</taxon>
        <taxon>Fungi</taxon>
        <taxon>Dikarya</taxon>
        <taxon>Ascomycota</taxon>
        <taxon>Pezizomycotina</taxon>
        <taxon>Sordariomycetes</taxon>
        <taxon>Xylariomycetidae</taxon>
        <taxon>Amphisphaeriales</taxon>
        <taxon>Sporocadaceae</taxon>
        <taxon>Truncatella</taxon>
    </lineage>
</organism>
<evidence type="ECO:0000256" key="1">
    <source>
        <dbReference type="SAM" id="Coils"/>
    </source>
</evidence>
<keyword evidence="1" id="KW-0175">Coiled coil</keyword>
<accession>A0A9P8UFC0</accession>